<dbReference type="Pfam" id="PF04613">
    <property type="entry name" value="LpxD"/>
    <property type="match status" value="1"/>
</dbReference>
<dbReference type="GO" id="GO:0016020">
    <property type="term" value="C:membrane"/>
    <property type="evidence" value="ECO:0007669"/>
    <property type="project" value="GOC"/>
</dbReference>
<dbReference type="GO" id="GO:0009245">
    <property type="term" value="P:lipid A biosynthetic process"/>
    <property type="evidence" value="ECO:0007669"/>
    <property type="project" value="UniProtKB-KW"/>
</dbReference>
<dbReference type="EMBL" id="UINC01129205">
    <property type="protein sequence ID" value="SVD09439.1"/>
    <property type="molecule type" value="Genomic_DNA"/>
</dbReference>
<evidence type="ECO:0000256" key="3">
    <source>
        <dbReference type="ARBA" id="ARBA00022679"/>
    </source>
</evidence>
<dbReference type="Gene3D" id="2.160.10.10">
    <property type="entry name" value="Hexapeptide repeat proteins"/>
    <property type="match status" value="1"/>
</dbReference>
<gene>
    <name evidence="8" type="ORF">METZ01_LOCUS362293</name>
</gene>
<feature type="non-terminal residue" evidence="8">
    <location>
        <position position="203"/>
    </location>
</feature>
<proteinExistence type="predicted"/>
<evidence type="ECO:0000313" key="8">
    <source>
        <dbReference type="EMBL" id="SVD09439.1"/>
    </source>
</evidence>
<sequence>MPATLGELSQVSGARLEGASECNIVSVNTLRQAKKGEISFLSNRHYAGDLPLTKASAVILSEEDLEQCPSYALVSETPYLAYAKIANHLYQTVNQSFGIADSAVLGNDCVINDLSTISANVVIGNNVTINSGVYIGPNCTIEDNVEIGKNASLIANVTLCHNVVVGNDVILHPGVVVGSDGFGMAQEKDKWIKIPQIGSVKIH</sequence>
<dbReference type="InterPro" id="IPR011004">
    <property type="entry name" value="Trimer_LpxA-like_sf"/>
</dbReference>
<dbReference type="InterPro" id="IPR001451">
    <property type="entry name" value="Hexapep"/>
</dbReference>
<evidence type="ECO:0000256" key="5">
    <source>
        <dbReference type="ARBA" id="ARBA00023098"/>
    </source>
</evidence>
<keyword evidence="2" id="KW-0441">Lipid A biosynthesis</keyword>
<protein>
    <recommendedName>
        <fullName evidence="7">UDP-3-O-[3-hydroxymyristoyl] glucosamine N-acyltransferase non-repeat region domain-containing protein</fullName>
    </recommendedName>
</protein>
<evidence type="ECO:0000256" key="1">
    <source>
        <dbReference type="ARBA" id="ARBA00022516"/>
    </source>
</evidence>
<keyword evidence="3" id="KW-0808">Transferase</keyword>
<evidence type="ECO:0000256" key="4">
    <source>
        <dbReference type="ARBA" id="ARBA00022737"/>
    </source>
</evidence>
<reference evidence="8" key="1">
    <citation type="submission" date="2018-05" db="EMBL/GenBank/DDBJ databases">
        <authorList>
            <person name="Lanie J.A."/>
            <person name="Ng W.-L."/>
            <person name="Kazmierczak K.M."/>
            <person name="Andrzejewski T.M."/>
            <person name="Davidsen T.M."/>
            <person name="Wayne K.J."/>
            <person name="Tettelin H."/>
            <person name="Glass J.I."/>
            <person name="Rusch D."/>
            <person name="Podicherti R."/>
            <person name="Tsui H.-C.T."/>
            <person name="Winkler M.E."/>
        </authorList>
    </citation>
    <scope>NUCLEOTIDE SEQUENCE</scope>
</reference>
<dbReference type="PANTHER" id="PTHR43378:SF2">
    <property type="entry name" value="UDP-3-O-ACYLGLUCOSAMINE N-ACYLTRANSFERASE 1, MITOCHONDRIAL-RELATED"/>
    <property type="match status" value="1"/>
</dbReference>
<dbReference type="InterPro" id="IPR020573">
    <property type="entry name" value="UDP_GlcNAc_AcTrfase_non-rep"/>
</dbReference>
<evidence type="ECO:0000259" key="7">
    <source>
        <dbReference type="Pfam" id="PF04613"/>
    </source>
</evidence>
<keyword evidence="4" id="KW-0677">Repeat</keyword>
<feature type="domain" description="UDP-3-O-[3-hydroxymyristoyl] glucosamine N-acyltransferase non-repeat region" evidence="7">
    <location>
        <begin position="22"/>
        <end position="87"/>
    </location>
</feature>
<dbReference type="GO" id="GO:0016410">
    <property type="term" value="F:N-acyltransferase activity"/>
    <property type="evidence" value="ECO:0007669"/>
    <property type="project" value="InterPro"/>
</dbReference>
<accession>A0A382SHW3</accession>
<organism evidence="8">
    <name type="scientific">marine metagenome</name>
    <dbReference type="NCBI Taxonomy" id="408172"/>
    <lineage>
        <taxon>unclassified sequences</taxon>
        <taxon>metagenomes</taxon>
        <taxon>ecological metagenomes</taxon>
    </lineage>
</organism>
<dbReference type="SUPFAM" id="SSF51161">
    <property type="entry name" value="Trimeric LpxA-like enzymes"/>
    <property type="match status" value="1"/>
</dbReference>
<keyword evidence="6" id="KW-0012">Acyltransferase</keyword>
<dbReference type="AlphaFoldDB" id="A0A382SHW3"/>
<evidence type="ECO:0000256" key="6">
    <source>
        <dbReference type="ARBA" id="ARBA00023315"/>
    </source>
</evidence>
<keyword evidence="1" id="KW-0444">Lipid biosynthesis</keyword>
<evidence type="ECO:0000256" key="2">
    <source>
        <dbReference type="ARBA" id="ARBA00022556"/>
    </source>
</evidence>
<keyword evidence="5" id="KW-0443">Lipid metabolism</keyword>
<name>A0A382SHW3_9ZZZZ</name>
<dbReference type="PANTHER" id="PTHR43378">
    <property type="entry name" value="UDP-3-O-ACYLGLUCOSAMINE N-ACYLTRANSFERASE"/>
    <property type="match status" value="1"/>
</dbReference>
<dbReference type="Gene3D" id="3.40.1390.10">
    <property type="entry name" value="MurE/MurF, N-terminal domain"/>
    <property type="match status" value="1"/>
</dbReference>
<dbReference type="Pfam" id="PF00132">
    <property type="entry name" value="Hexapep"/>
    <property type="match status" value="1"/>
</dbReference>
<dbReference type="InterPro" id="IPR007691">
    <property type="entry name" value="LpxD"/>
</dbReference>